<dbReference type="Gene3D" id="3.40.50.720">
    <property type="entry name" value="NAD(P)-binding Rossmann-like Domain"/>
    <property type="match status" value="1"/>
</dbReference>
<dbReference type="InterPro" id="IPR002347">
    <property type="entry name" value="SDR_fam"/>
</dbReference>
<dbReference type="Proteomes" id="UP001523262">
    <property type="component" value="Unassembled WGS sequence"/>
</dbReference>
<protein>
    <submittedName>
        <fullName evidence="1">SDR family NAD(P)-dependent oxidoreductase</fullName>
    </submittedName>
</protein>
<dbReference type="SUPFAM" id="SSF51735">
    <property type="entry name" value="NAD(P)-binding Rossmann-fold domains"/>
    <property type="match status" value="1"/>
</dbReference>
<evidence type="ECO:0000313" key="2">
    <source>
        <dbReference type="Proteomes" id="UP001523262"/>
    </source>
</evidence>
<evidence type="ECO:0000313" key="1">
    <source>
        <dbReference type="EMBL" id="MCM2534001.1"/>
    </source>
</evidence>
<sequence length="215" mass="23180">MSEKVLLLVGAGPGIGLSTARKFGNKGFKVALIARRLQALQQYEAELSREGIEAKGFPGDVSSDESLKAAIDSVIKTYGKVDVLLYNAAVLKPGKPTKLTADDLINEFKINVSGALTSVKEVLPHMEKGTILLTGGGLALYPNADLASLSIGKAGIRSLAYSLHQELSPKDIYVGTLTIKGFVQEGTYFSPKNIANTFFSMYENQTETEIMFEEK</sequence>
<organism evidence="1 2">
    <name type="scientific">Neobacillus pocheonensis</name>
    <dbReference type="NCBI Taxonomy" id="363869"/>
    <lineage>
        <taxon>Bacteria</taxon>
        <taxon>Bacillati</taxon>
        <taxon>Bacillota</taxon>
        <taxon>Bacilli</taxon>
        <taxon>Bacillales</taxon>
        <taxon>Bacillaceae</taxon>
        <taxon>Neobacillus</taxon>
    </lineage>
</organism>
<gene>
    <name evidence="1" type="ORF">NDK43_18575</name>
</gene>
<dbReference type="EMBL" id="JAMQCR010000001">
    <property type="protein sequence ID" value="MCM2534001.1"/>
    <property type="molecule type" value="Genomic_DNA"/>
</dbReference>
<dbReference type="PANTHER" id="PTHR43431">
    <property type="entry name" value="OXIDOREDUCTASE, SHORT CHAIN DEHYDROGENASE/REDUCTASE FAMILY (AFU_ORTHOLOGUE AFUA_5G14000)"/>
    <property type="match status" value="1"/>
</dbReference>
<dbReference type="PANTHER" id="PTHR43431:SF1">
    <property type="entry name" value="OS08G0476300 PROTEIN"/>
    <property type="match status" value="1"/>
</dbReference>
<dbReference type="Pfam" id="PF00106">
    <property type="entry name" value="adh_short"/>
    <property type="match status" value="1"/>
</dbReference>
<dbReference type="PRINTS" id="PR00081">
    <property type="entry name" value="GDHRDH"/>
</dbReference>
<proteinExistence type="predicted"/>
<comment type="caution">
    <text evidence="1">The sequence shown here is derived from an EMBL/GenBank/DDBJ whole genome shotgun (WGS) entry which is preliminary data.</text>
</comment>
<dbReference type="InterPro" id="IPR036291">
    <property type="entry name" value="NAD(P)-bd_dom_sf"/>
</dbReference>
<name>A0ABT0WCF8_9BACI</name>
<reference evidence="1 2" key="1">
    <citation type="submission" date="2022-06" db="EMBL/GenBank/DDBJ databases">
        <authorList>
            <person name="Jeon C.O."/>
        </authorList>
    </citation>
    <scope>NUCLEOTIDE SEQUENCE [LARGE SCALE GENOMIC DNA]</scope>
    <source>
        <strain evidence="1 2">KCTC 13943</strain>
    </source>
</reference>
<accession>A0ABT0WCF8</accession>
<keyword evidence="2" id="KW-1185">Reference proteome</keyword>